<proteinExistence type="predicted"/>
<accession>A0ACC2D293</accession>
<reference evidence="2" key="1">
    <citation type="journal article" date="2024" name="Proc. Natl. Acad. Sci. U.S.A.">
        <title>Extraordinary preservation of gene collinearity over three hundred million years revealed in homosporous lycophytes.</title>
        <authorList>
            <person name="Li C."/>
            <person name="Wickell D."/>
            <person name="Kuo L.Y."/>
            <person name="Chen X."/>
            <person name="Nie B."/>
            <person name="Liao X."/>
            <person name="Peng D."/>
            <person name="Ji J."/>
            <person name="Jenkins J."/>
            <person name="Williams M."/>
            <person name="Shu S."/>
            <person name="Plott C."/>
            <person name="Barry K."/>
            <person name="Rajasekar S."/>
            <person name="Grimwood J."/>
            <person name="Han X."/>
            <person name="Sun S."/>
            <person name="Hou Z."/>
            <person name="He W."/>
            <person name="Dai G."/>
            <person name="Sun C."/>
            <person name="Schmutz J."/>
            <person name="Leebens-Mack J.H."/>
            <person name="Li F.W."/>
            <person name="Wang L."/>
        </authorList>
    </citation>
    <scope>NUCLEOTIDE SEQUENCE [LARGE SCALE GENOMIC DNA]</scope>
    <source>
        <strain evidence="2">cv. PW_Plant_1</strain>
    </source>
</reference>
<organism evidence="1 2">
    <name type="scientific">Diphasiastrum complanatum</name>
    <name type="common">Issler's clubmoss</name>
    <name type="synonym">Lycopodium complanatum</name>
    <dbReference type="NCBI Taxonomy" id="34168"/>
    <lineage>
        <taxon>Eukaryota</taxon>
        <taxon>Viridiplantae</taxon>
        <taxon>Streptophyta</taxon>
        <taxon>Embryophyta</taxon>
        <taxon>Tracheophyta</taxon>
        <taxon>Lycopodiopsida</taxon>
        <taxon>Lycopodiales</taxon>
        <taxon>Lycopodiaceae</taxon>
        <taxon>Lycopodioideae</taxon>
        <taxon>Diphasiastrum</taxon>
    </lineage>
</organism>
<dbReference type="EMBL" id="CM055098">
    <property type="protein sequence ID" value="KAJ7548373.1"/>
    <property type="molecule type" value="Genomic_DNA"/>
</dbReference>
<comment type="caution">
    <text evidence="1">The sequence shown here is derived from an EMBL/GenBank/DDBJ whole genome shotgun (WGS) entry which is preliminary data.</text>
</comment>
<gene>
    <name evidence="1" type="ORF">O6H91_07G009400</name>
</gene>
<name>A0ACC2D293_DIPCM</name>
<protein>
    <submittedName>
        <fullName evidence="1">Uncharacterized protein</fullName>
    </submittedName>
</protein>
<evidence type="ECO:0000313" key="2">
    <source>
        <dbReference type="Proteomes" id="UP001162992"/>
    </source>
</evidence>
<dbReference type="Proteomes" id="UP001162992">
    <property type="component" value="Chromosome 7"/>
</dbReference>
<keyword evidence="2" id="KW-1185">Reference proteome</keyword>
<evidence type="ECO:0000313" key="1">
    <source>
        <dbReference type="EMBL" id="KAJ7548373.1"/>
    </source>
</evidence>
<sequence>MITSKSWPHEHILAATIEYECKIRGAQRMAFPSVVGGGNNGTIIHYSRNDQQIQEGDMVLVDAGCEFYGYASDITRTWPPCGKFYPAQRDIYEAVLQASQECLSLCRPGITLNEIHDHSVRILSENIRKLGLFKDVQLNYAMLNPTSIGHYLGMDVHDCSSISKSQPLQPGVVITIEPGLYIPTQDNIPNKYRGIGVRIEDEVLITECGCEVLTTSIPKEVEEIEARLQKSTTQVHPLARVPRIKAPSRL</sequence>